<feature type="compositionally biased region" description="Acidic residues" evidence="1">
    <location>
        <begin position="206"/>
        <end position="226"/>
    </location>
</feature>
<accession>A0A9W7MN22</accession>
<dbReference type="SUPFAM" id="SSF51045">
    <property type="entry name" value="WW domain"/>
    <property type="match status" value="1"/>
</dbReference>
<dbReference type="OrthoDB" id="1000344at2759"/>
<sequence length="300" mass="33633">MQPAVGSLLMTGVDPHRYYSLNSHAQSQGACSFFIFPSQTEFLLINDHFYTNKQALSFLFPPFFFLQNPPLPTALYFNFQWYSSLVMTAPNMATITESLERSLQNCSLNHERRSTDSGGGGGGSGGDDELIGKSSTLDENNNTNSSGLPITVSDTSLELNSHLSLPYHWEQCLDLKSGEIYYINWRNGMKAREDPRTAAQYSGEFYSEEEEDDDDDDSSYDSEELLSESSSLCSTRERAGHCNNNNNSNYHRVEKDKDNVLVVAGCKSCLMYFMVPKQVEDCPKCNGQLLHFDRSESSSP</sequence>
<protein>
    <recommendedName>
        <fullName evidence="4">WW domain-containing protein</fullName>
    </recommendedName>
</protein>
<dbReference type="PANTHER" id="PTHR14791:SF29">
    <property type="entry name" value="PROTEIN KIBRA"/>
    <property type="match status" value="1"/>
</dbReference>
<dbReference type="InterPro" id="IPR036020">
    <property type="entry name" value="WW_dom_sf"/>
</dbReference>
<evidence type="ECO:0008006" key="4">
    <source>
        <dbReference type="Google" id="ProtNLM"/>
    </source>
</evidence>
<name>A0A9W7MN22_HIBTR</name>
<organism evidence="2 3">
    <name type="scientific">Hibiscus trionum</name>
    <name type="common">Flower of an hour</name>
    <dbReference type="NCBI Taxonomy" id="183268"/>
    <lineage>
        <taxon>Eukaryota</taxon>
        <taxon>Viridiplantae</taxon>
        <taxon>Streptophyta</taxon>
        <taxon>Embryophyta</taxon>
        <taxon>Tracheophyta</taxon>
        <taxon>Spermatophyta</taxon>
        <taxon>Magnoliopsida</taxon>
        <taxon>eudicotyledons</taxon>
        <taxon>Gunneridae</taxon>
        <taxon>Pentapetalae</taxon>
        <taxon>rosids</taxon>
        <taxon>malvids</taxon>
        <taxon>Malvales</taxon>
        <taxon>Malvaceae</taxon>
        <taxon>Malvoideae</taxon>
        <taxon>Hibiscus</taxon>
    </lineage>
</organism>
<dbReference type="PANTHER" id="PTHR14791">
    <property type="entry name" value="BOMB/KIRA PROTEINS"/>
    <property type="match status" value="1"/>
</dbReference>
<keyword evidence="3" id="KW-1185">Reference proteome</keyword>
<feature type="compositionally biased region" description="Polar residues" evidence="1">
    <location>
        <begin position="133"/>
        <end position="149"/>
    </location>
</feature>
<evidence type="ECO:0000313" key="3">
    <source>
        <dbReference type="Proteomes" id="UP001165190"/>
    </source>
</evidence>
<feature type="region of interest" description="Disordered" evidence="1">
    <location>
        <begin position="110"/>
        <end position="149"/>
    </location>
</feature>
<dbReference type="InterPro" id="IPR051105">
    <property type="entry name" value="WWC/KIBRA_Hippo_Reg"/>
</dbReference>
<proteinExistence type="predicted"/>
<gene>
    <name evidence="2" type="ORF">HRI_004001900</name>
</gene>
<dbReference type="Proteomes" id="UP001165190">
    <property type="component" value="Unassembled WGS sequence"/>
</dbReference>
<dbReference type="EMBL" id="BSYR01000037">
    <property type="protein sequence ID" value="GMJ03326.1"/>
    <property type="molecule type" value="Genomic_DNA"/>
</dbReference>
<reference evidence="2" key="1">
    <citation type="submission" date="2023-05" db="EMBL/GenBank/DDBJ databases">
        <title>Genome and transcriptome analyses reveal genes involved in the formation of fine ridges on petal epidermal cells in Hibiscus trionum.</title>
        <authorList>
            <person name="Koshimizu S."/>
            <person name="Masuda S."/>
            <person name="Ishii T."/>
            <person name="Shirasu K."/>
            <person name="Hoshino A."/>
            <person name="Arita M."/>
        </authorList>
    </citation>
    <scope>NUCLEOTIDE SEQUENCE</scope>
    <source>
        <strain evidence="2">Hamamatsu line</strain>
    </source>
</reference>
<evidence type="ECO:0000313" key="2">
    <source>
        <dbReference type="EMBL" id="GMJ03326.1"/>
    </source>
</evidence>
<dbReference type="AlphaFoldDB" id="A0A9W7MN22"/>
<evidence type="ECO:0000256" key="1">
    <source>
        <dbReference type="SAM" id="MobiDB-lite"/>
    </source>
</evidence>
<dbReference type="Gene3D" id="2.20.70.10">
    <property type="match status" value="1"/>
</dbReference>
<comment type="caution">
    <text evidence="2">The sequence shown here is derived from an EMBL/GenBank/DDBJ whole genome shotgun (WGS) entry which is preliminary data.</text>
</comment>
<feature type="region of interest" description="Disordered" evidence="1">
    <location>
        <begin position="204"/>
        <end position="238"/>
    </location>
</feature>